<name>C1FHV4_MICCC</name>
<dbReference type="EMBL" id="CP001576">
    <property type="protein sequence ID" value="ACO70167.1"/>
    <property type="molecule type" value="Genomic_DNA"/>
</dbReference>
<dbReference type="Gene3D" id="2.70.50.40">
    <property type="entry name" value="GMP phosphodiesterase, delta subunit"/>
    <property type="match status" value="1"/>
</dbReference>
<dbReference type="OrthoDB" id="10248777at2759"/>
<dbReference type="InterPro" id="IPR014756">
    <property type="entry name" value="Ig_E-set"/>
</dbReference>
<comment type="similarity">
    <text evidence="1">Belongs to the PDE6D/unc-119 family.</text>
</comment>
<dbReference type="RefSeq" id="XP_002508909.1">
    <property type="nucleotide sequence ID" value="XM_002508863.1"/>
</dbReference>
<feature type="region of interest" description="Disordered" evidence="5">
    <location>
        <begin position="1"/>
        <end position="26"/>
    </location>
</feature>
<feature type="domain" description="GMP phosphodiesterase delta subunit" evidence="6">
    <location>
        <begin position="57"/>
        <end position="214"/>
    </location>
</feature>
<keyword evidence="4" id="KW-0446">Lipid-binding</keyword>
<dbReference type="Proteomes" id="UP000002009">
    <property type="component" value="Chromosome 10"/>
</dbReference>
<dbReference type="SUPFAM" id="SSF81296">
    <property type="entry name" value="E set domains"/>
    <property type="match status" value="1"/>
</dbReference>
<accession>C1FHV4</accession>
<dbReference type="KEGG" id="mis:MICPUN_85398"/>
<evidence type="ECO:0000313" key="7">
    <source>
        <dbReference type="EMBL" id="ACO70167.1"/>
    </source>
</evidence>
<dbReference type="PANTHER" id="PTHR12951">
    <property type="entry name" value="RETINAL PROTEIN 4"/>
    <property type="match status" value="1"/>
</dbReference>
<dbReference type="eggNOG" id="KOG4037">
    <property type="taxonomic scope" value="Eukaryota"/>
</dbReference>
<keyword evidence="3" id="KW-0653">Protein transport</keyword>
<dbReference type="InterPro" id="IPR008015">
    <property type="entry name" value="PDED_dom"/>
</dbReference>
<evidence type="ECO:0000259" key="6">
    <source>
        <dbReference type="Pfam" id="PF05351"/>
    </source>
</evidence>
<gene>
    <name evidence="7" type="ORF">MICPUN_85398</name>
</gene>
<sequence>MGSDQVAERLSSLTVGDSPGTPGVSTLLHQQRREPVLPEQALRLTRPTDGFLCPLSANKYKIDFREFEIKDYDSGESLFHVKRDPEAALPTVPDDIDPAMEAAVRTVRYTFPTSFLGRKTIRTALVFSVGPDPVPNFRMIERHYFKDELVRSYDFNFGFCIPMSVNSWEAIYDMPELTKEREEEILASPFEMRSDSFYYVGDTLVMHNKAEYQYKD</sequence>
<dbReference type="GO" id="GO:0060271">
    <property type="term" value="P:cilium assembly"/>
    <property type="evidence" value="ECO:0007669"/>
    <property type="project" value="TreeGrafter"/>
</dbReference>
<dbReference type="GO" id="GO:0008289">
    <property type="term" value="F:lipid binding"/>
    <property type="evidence" value="ECO:0007669"/>
    <property type="project" value="UniProtKB-KW"/>
</dbReference>
<dbReference type="GO" id="GO:0005929">
    <property type="term" value="C:cilium"/>
    <property type="evidence" value="ECO:0007669"/>
    <property type="project" value="TreeGrafter"/>
</dbReference>
<dbReference type="InParanoid" id="C1FHV4"/>
<dbReference type="GO" id="GO:0042953">
    <property type="term" value="P:lipoprotein transport"/>
    <property type="evidence" value="ECO:0007669"/>
    <property type="project" value="TreeGrafter"/>
</dbReference>
<dbReference type="PANTHER" id="PTHR12951:SF1">
    <property type="entry name" value="PROTEIN UNC-119 HOMOLOG"/>
    <property type="match status" value="1"/>
</dbReference>
<dbReference type="InterPro" id="IPR037036">
    <property type="entry name" value="PDED_dom_sf"/>
</dbReference>
<evidence type="ECO:0000256" key="3">
    <source>
        <dbReference type="ARBA" id="ARBA00022927"/>
    </source>
</evidence>
<dbReference type="STRING" id="296587.C1FHV4"/>
<evidence type="ECO:0000256" key="1">
    <source>
        <dbReference type="ARBA" id="ARBA00008102"/>
    </source>
</evidence>
<dbReference type="OMA" id="CLVMHNK"/>
<protein>
    <recommendedName>
        <fullName evidence="6">GMP phosphodiesterase delta subunit domain-containing protein</fullName>
    </recommendedName>
</protein>
<reference evidence="7 8" key="1">
    <citation type="journal article" date="2009" name="Science">
        <title>Green evolution and dynamic adaptations revealed by genomes of the marine picoeukaryotes Micromonas.</title>
        <authorList>
            <person name="Worden A.Z."/>
            <person name="Lee J.H."/>
            <person name="Mock T."/>
            <person name="Rouze P."/>
            <person name="Simmons M.P."/>
            <person name="Aerts A.L."/>
            <person name="Allen A.E."/>
            <person name="Cuvelier M.L."/>
            <person name="Derelle E."/>
            <person name="Everett M.V."/>
            <person name="Foulon E."/>
            <person name="Grimwood J."/>
            <person name="Gundlach H."/>
            <person name="Henrissat B."/>
            <person name="Napoli C."/>
            <person name="McDonald S.M."/>
            <person name="Parker M.S."/>
            <person name="Rombauts S."/>
            <person name="Salamov A."/>
            <person name="Von Dassow P."/>
            <person name="Badger J.H."/>
            <person name="Coutinho P.M."/>
            <person name="Demir E."/>
            <person name="Dubchak I."/>
            <person name="Gentemann C."/>
            <person name="Eikrem W."/>
            <person name="Gready J.E."/>
            <person name="John U."/>
            <person name="Lanier W."/>
            <person name="Lindquist E.A."/>
            <person name="Lucas S."/>
            <person name="Mayer K.F."/>
            <person name="Moreau H."/>
            <person name="Not F."/>
            <person name="Otillar R."/>
            <person name="Panaud O."/>
            <person name="Pangilinan J."/>
            <person name="Paulsen I."/>
            <person name="Piegu B."/>
            <person name="Poliakov A."/>
            <person name="Robbens S."/>
            <person name="Schmutz J."/>
            <person name="Toulza E."/>
            <person name="Wyss T."/>
            <person name="Zelensky A."/>
            <person name="Zhou K."/>
            <person name="Armbrust E.V."/>
            <person name="Bhattacharya D."/>
            <person name="Goodenough U.W."/>
            <person name="Van de Peer Y."/>
            <person name="Grigoriev I.V."/>
        </authorList>
    </citation>
    <scope>NUCLEOTIDE SEQUENCE [LARGE SCALE GENOMIC DNA]</scope>
    <source>
        <strain evidence="8">RCC299 / NOUM17</strain>
    </source>
</reference>
<dbReference type="AlphaFoldDB" id="C1FHV4"/>
<evidence type="ECO:0000313" key="8">
    <source>
        <dbReference type="Proteomes" id="UP000002009"/>
    </source>
</evidence>
<dbReference type="FunFam" id="2.70.50.40:FF:000003">
    <property type="entry name" value="UNC119 homologue, putative"/>
    <property type="match status" value="1"/>
</dbReference>
<evidence type="ECO:0000256" key="5">
    <source>
        <dbReference type="SAM" id="MobiDB-lite"/>
    </source>
</evidence>
<evidence type="ECO:0000256" key="4">
    <source>
        <dbReference type="ARBA" id="ARBA00023121"/>
    </source>
</evidence>
<proteinExistence type="inferred from homology"/>
<organism evidence="7 8">
    <name type="scientific">Micromonas commoda (strain RCC299 / NOUM17 / CCMP2709)</name>
    <name type="common">Picoplanktonic green alga</name>
    <dbReference type="NCBI Taxonomy" id="296587"/>
    <lineage>
        <taxon>Eukaryota</taxon>
        <taxon>Viridiplantae</taxon>
        <taxon>Chlorophyta</taxon>
        <taxon>Mamiellophyceae</taxon>
        <taxon>Mamiellales</taxon>
        <taxon>Mamiellaceae</taxon>
        <taxon>Micromonas</taxon>
    </lineage>
</organism>
<keyword evidence="2" id="KW-0813">Transport</keyword>
<dbReference type="GeneID" id="8246905"/>
<dbReference type="InterPro" id="IPR051519">
    <property type="entry name" value="PDE6D_unc-119_myristoyl-bd"/>
</dbReference>
<evidence type="ECO:0000256" key="2">
    <source>
        <dbReference type="ARBA" id="ARBA00022448"/>
    </source>
</evidence>
<dbReference type="Pfam" id="PF05351">
    <property type="entry name" value="GMP_PDE_delta"/>
    <property type="match status" value="1"/>
</dbReference>
<keyword evidence="8" id="KW-1185">Reference proteome</keyword>